<reference evidence="3" key="1">
    <citation type="submission" date="2020-04" db="EMBL/GenBank/DDBJ databases">
        <title>Analysis of mating type loci in Filobasidium floriforme.</title>
        <authorList>
            <person name="Nowrousian M."/>
        </authorList>
    </citation>
    <scope>NUCLEOTIDE SEQUENCE</scope>
    <source>
        <strain evidence="3">CBS 6242</strain>
    </source>
</reference>
<sequence length="493" mass="53545">MHPKVAVATLLAFAHICSAIVNITIPPYEPKLARIVPKSLVGISIEMDRWIDWSGPAVGEPNKLVNQLLSNLANYTGQAVPLRVGANSQDRGFLAPEFEVQNLTFPAATALVPQPEASRIGIGRDWYKLSGNFPPYDDFYGSGAQALAHPDIYDYPNPLNPNAGIPGWSAKRYIETWNRAAEGLIKKLNSDVPHGPRFQAGVIADPFNAWIWGIRQALVDGLQDSAAAKYIKTYRSLFNSIACQGSRITRDGIPPASGSLMGRAGVRGNLTKHAEYAEQTNRAGYEYVIGETNSFSLHGVPGVSNTAEAAIWLADYALQAATLGVKELDFHSGRGFAYNLIQPVAYESDTTNMSMPAGIEGGYYGALMVNEFIGLYPEVKIEELPTFNTGVSAYGAWEGGDLRRILVLNSAVYNSTANSTRDYQTIQLIGHKEQKTTVKRFYAPETFSTSGLLWGGQSFETADGKPSDQVTYESLSGTILNVTATEGVLVCFK</sequence>
<keyword evidence="1" id="KW-0732">Signal</keyword>
<evidence type="ECO:0000313" key="3">
    <source>
        <dbReference type="EMBL" id="KAG7528394.1"/>
    </source>
</evidence>
<dbReference type="Gene3D" id="3.20.20.80">
    <property type="entry name" value="Glycosidases"/>
    <property type="match status" value="1"/>
</dbReference>
<feature type="chain" id="PRO_5035418637" description="Beta-glucuronidase C-terminal domain-containing protein" evidence="1">
    <location>
        <begin position="20"/>
        <end position="493"/>
    </location>
</feature>
<evidence type="ECO:0000256" key="1">
    <source>
        <dbReference type="SAM" id="SignalP"/>
    </source>
</evidence>
<accession>A0A8K0JL09</accession>
<proteinExistence type="predicted"/>
<dbReference type="InterPro" id="IPR052974">
    <property type="entry name" value="GH79_Enzymes"/>
</dbReference>
<feature type="domain" description="Beta-glucuronidase C-terminal" evidence="2">
    <location>
        <begin position="393"/>
        <end position="489"/>
    </location>
</feature>
<dbReference type="PANTHER" id="PTHR36183">
    <property type="entry name" value="BETA-GLUCURONIDASE"/>
    <property type="match status" value="1"/>
</dbReference>
<keyword evidence="4" id="KW-1185">Reference proteome</keyword>
<name>A0A8K0JL09_9TREE</name>
<comment type="caution">
    <text evidence="3">The sequence shown here is derived from an EMBL/GenBank/DDBJ whole genome shotgun (WGS) entry which is preliminary data.</text>
</comment>
<organism evidence="3 4">
    <name type="scientific">Filobasidium floriforme</name>
    <dbReference type="NCBI Taxonomy" id="5210"/>
    <lineage>
        <taxon>Eukaryota</taxon>
        <taxon>Fungi</taxon>
        <taxon>Dikarya</taxon>
        <taxon>Basidiomycota</taxon>
        <taxon>Agaricomycotina</taxon>
        <taxon>Tremellomycetes</taxon>
        <taxon>Filobasidiales</taxon>
        <taxon>Filobasidiaceae</taxon>
        <taxon>Filobasidium</taxon>
    </lineage>
</organism>
<dbReference type="InterPro" id="IPR031728">
    <property type="entry name" value="GlcAase_C"/>
</dbReference>
<dbReference type="EMBL" id="JABELV010000186">
    <property type="protein sequence ID" value="KAG7528394.1"/>
    <property type="molecule type" value="Genomic_DNA"/>
</dbReference>
<dbReference type="AlphaFoldDB" id="A0A8K0JL09"/>
<evidence type="ECO:0000259" key="2">
    <source>
        <dbReference type="Pfam" id="PF16862"/>
    </source>
</evidence>
<dbReference type="Proteomes" id="UP000812966">
    <property type="component" value="Unassembled WGS sequence"/>
</dbReference>
<evidence type="ECO:0000313" key="4">
    <source>
        <dbReference type="Proteomes" id="UP000812966"/>
    </source>
</evidence>
<feature type="signal peptide" evidence="1">
    <location>
        <begin position="1"/>
        <end position="19"/>
    </location>
</feature>
<dbReference type="PANTHER" id="PTHR36183:SF2">
    <property type="entry name" value="BETA-GLUCURONIDASE C-TERMINAL DOMAIN-CONTAINING PROTEIN"/>
    <property type="match status" value="1"/>
</dbReference>
<protein>
    <recommendedName>
        <fullName evidence="2">Beta-glucuronidase C-terminal domain-containing protein</fullName>
    </recommendedName>
</protein>
<dbReference type="Pfam" id="PF16862">
    <property type="entry name" value="Glyco_hydro_79C"/>
    <property type="match status" value="1"/>
</dbReference>
<gene>
    <name evidence="3" type="ORF">FFLO_06185</name>
</gene>